<dbReference type="InterPro" id="IPR015806">
    <property type="entry name" value="Pyrv_Knase_insert_dom_sf"/>
</dbReference>
<evidence type="ECO:0000256" key="2">
    <source>
        <dbReference type="ARBA" id="ARBA00001958"/>
    </source>
</evidence>
<feature type="domain" description="Pyruvate kinase C-terminal" evidence="18">
    <location>
        <begin position="352"/>
        <end position="461"/>
    </location>
</feature>
<evidence type="ECO:0000256" key="13">
    <source>
        <dbReference type="ARBA" id="ARBA00023152"/>
    </source>
</evidence>
<dbReference type="EMBL" id="RJJX01000032">
    <property type="protein sequence ID" value="RUT73006.1"/>
    <property type="molecule type" value="Genomic_DNA"/>
</dbReference>
<evidence type="ECO:0000256" key="9">
    <source>
        <dbReference type="ARBA" id="ARBA00022741"/>
    </source>
</evidence>
<evidence type="ECO:0000256" key="11">
    <source>
        <dbReference type="ARBA" id="ARBA00022840"/>
    </source>
</evidence>
<dbReference type="GO" id="GO:0004743">
    <property type="term" value="F:pyruvate kinase activity"/>
    <property type="evidence" value="ECO:0007669"/>
    <property type="project" value="UniProtKB-UniRule"/>
</dbReference>
<evidence type="ECO:0000313" key="20">
    <source>
        <dbReference type="Proteomes" id="UP000282985"/>
    </source>
</evidence>
<evidence type="ECO:0000313" key="19">
    <source>
        <dbReference type="EMBL" id="RUT73006.1"/>
    </source>
</evidence>
<dbReference type="AlphaFoldDB" id="A0A434AF49"/>
<dbReference type="Gene3D" id="3.20.20.60">
    <property type="entry name" value="Phosphoenolpyruvate-binding domains"/>
    <property type="match status" value="1"/>
</dbReference>
<dbReference type="InterPro" id="IPR036918">
    <property type="entry name" value="Pyrv_Knase_C_sf"/>
</dbReference>
<dbReference type="NCBIfam" id="NF004491">
    <property type="entry name" value="PRK05826.1"/>
    <property type="match status" value="1"/>
</dbReference>
<dbReference type="PANTHER" id="PTHR11817">
    <property type="entry name" value="PYRUVATE KINASE"/>
    <property type="match status" value="1"/>
</dbReference>
<comment type="caution">
    <text evidence="19">The sequence shown here is derived from an EMBL/GenBank/DDBJ whole genome shotgun (WGS) entry which is preliminary data.</text>
</comment>
<evidence type="ECO:0000256" key="5">
    <source>
        <dbReference type="ARBA" id="ARBA00012142"/>
    </source>
</evidence>
<comment type="cofactor">
    <cofactor evidence="1">
        <name>Mg(2+)</name>
        <dbReference type="ChEBI" id="CHEBI:18420"/>
    </cofactor>
</comment>
<dbReference type="NCBIfam" id="TIGR01064">
    <property type="entry name" value="pyruv_kin"/>
    <property type="match status" value="1"/>
</dbReference>
<evidence type="ECO:0000256" key="4">
    <source>
        <dbReference type="ARBA" id="ARBA00008663"/>
    </source>
</evidence>
<name>A0A434AF49_9BACT</name>
<dbReference type="UniPathway" id="UPA00109">
    <property type="reaction ID" value="UER00188"/>
</dbReference>
<dbReference type="InterPro" id="IPR011037">
    <property type="entry name" value="Pyrv_Knase-like_insert_dom_sf"/>
</dbReference>
<dbReference type="Pfam" id="PF00224">
    <property type="entry name" value="PK"/>
    <property type="match status" value="1"/>
</dbReference>
<dbReference type="InterPro" id="IPR040442">
    <property type="entry name" value="Pyrv_kinase-like_dom_sf"/>
</dbReference>
<evidence type="ECO:0000256" key="7">
    <source>
        <dbReference type="ARBA" id="ARBA00022679"/>
    </source>
</evidence>
<dbReference type="FunFam" id="3.20.20.60:FF:000025">
    <property type="entry name" value="Pyruvate kinase"/>
    <property type="match status" value="1"/>
</dbReference>
<keyword evidence="14 19" id="KW-0670">Pyruvate</keyword>
<dbReference type="Gene3D" id="3.40.1380.20">
    <property type="entry name" value="Pyruvate kinase, C-terminal domain"/>
    <property type="match status" value="1"/>
</dbReference>
<keyword evidence="7 16" id="KW-0808">Transferase</keyword>
<dbReference type="Gene3D" id="2.40.33.10">
    <property type="entry name" value="PK beta-barrel domain-like"/>
    <property type="match status" value="1"/>
</dbReference>
<gene>
    <name evidence="19" type="primary">pyk</name>
    <name evidence="19" type="ORF">DLK05_15565</name>
</gene>
<dbReference type="InterPro" id="IPR015795">
    <property type="entry name" value="Pyrv_Knase_C"/>
</dbReference>
<evidence type="ECO:0000256" key="12">
    <source>
        <dbReference type="ARBA" id="ARBA00022842"/>
    </source>
</evidence>
<comment type="catalytic activity">
    <reaction evidence="16">
        <text>pyruvate + ATP = phosphoenolpyruvate + ADP + H(+)</text>
        <dbReference type="Rhea" id="RHEA:18157"/>
        <dbReference type="ChEBI" id="CHEBI:15361"/>
        <dbReference type="ChEBI" id="CHEBI:15378"/>
        <dbReference type="ChEBI" id="CHEBI:30616"/>
        <dbReference type="ChEBI" id="CHEBI:58702"/>
        <dbReference type="ChEBI" id="CHEBI:456216"/>
        <dbReference type="EC" id="2.7.1.40"/>
    </reaction>
</comment>
<evidence type="ECO:0000256" key="6">
    <source>
        <dbReference type="ARBA" id="ARBA00018587"/>
    </source>
</evidence>
<dbReference type="SUPFAM" id="SSF51621">
    <property type="entry name" value="Phosphoenolpyruvate/pyruvate domain"/>
    <property type="match status" value="1"/>
</dbReference>
<evidence type="ECO:0000256" key="3">
    <source>
        <dbReference type="ARBA" id="ARBA00004997"/>
    </source>
</evidence>
<comment type="similarity">
    <text evidence="4 16">Belongs to the pyruvate kinase family.</text>
</comment>
<comment type="cofactor">
    <cofactor evidence="2">
        <name>K(+)</name>
        <dbReference type="ChEBI" id="CHEBI:29103"/>
    </cofactor>
</comment>
<comment type="pathway">
    <text evidence="3 16">Carbohydrate degradation; glycolysis; pyruvate from D-glyceraldehyde 3-phosphate: step 5/5.</text>
</comment>
<dbReference type="InterPro" id="IPR018209">
    <property type="entry name" value="Pyrv_Knase_AS"/>
</dbReference>
<keyword evidence="11" id="KW-0067">ATP-binding</keyword>
<dbReference type="OrthoDB" id="9812123at2"/>
<dbReference type="InterPro" id="IPR001697">
    <property type="entry name" value="Pyr_Knase"/>
</dbReference>
<keyword evidence="10 16" id="KW-0418">Kinase</keyword>
<protein>
    <recommendedName>
        <fullName evidence="6 15">Pyruvate kinase</fullName>
        <ecNumber evidence="5 15">2.7.1.40</ecNumber>
    </recommendedName>
</protein>
<dbReference type="RefSeq" id="WP_127344888.1">
    <property type="nucleotide sequence ID" value="NZ_RJJX01000032.1"/>
</dbReference>
<dbReference type="EC" id="2.7.1.40" evidence="5 15"/>
<dbReference type="GO" id="GO:0000287">
    <property type="term" value="F:magnesium ion binding"/>
    <property type="evidence" value="ECO:0007669"/>
    <property type="project" value="UniProtKB-UniRule"/>
</dbReference>
<dbReference type="Pfam" id="PF02887">
    <property type="entry name" value="PK_C"/>
    <property type="match status" value="1"/>
</dbReference>
<evidence type="ECO:0000256" key="1">
    <source>
        <dbReference type="ARBA" id="ARBA00001946"/>
    </source>
</evidence>
<keyword evidence="9" id="KW-0547">Nucleotide-binding</keyword>
<dbReference type="SUPFAM" id="SSF50800">
    <property type="entry name" value="PK beta-barrel domain-like"/>
    <property type="match status" value="1"/>
</dbReference>
<evidence type="ECO:0000259" key="18">
    <source>
        <dbReference type="Pfam" id="PF02887"/>
    </source>
</evidence>
<keyword evidence="20" id="KW-1185">Reference proteome</keyword>
<dbReference type="PROSITE" id="PS00110">
    <property type="entry name" value="PYRUVATE_KINASE"/>
    <property type="match status" value="1"/>
</dbReference>
<dbReference type="GO" id="GO:0005524">
    <property type="term" value="F:ATP binding"/>
    <property type="evidence" value="ECO:0007669"/>
    <property type="project" value="UniProtKB-KW"/>
</dbReference>
<evidence type="ECO:0000256" key="14">
    <source>
        <dbReference type="ARBA" id="ARBA00023317"/>
    </source>
</evidence>
<evidence type="ECO:0000256" key="15">
    <source>
        <dbReference type="NCBIfam" id="TIGR01064"/>
    </source>
</evidence>
<dbReference type="FunFam" id="2.40.33.10:FF:000001">
    <property type="entry name" value="Pyruvate kinase"/>
    <property type="match status" value="1"/>
</dbReference>
<accession>A0A434AF49</accession>
<dbReference type="GO" id="GO:0016301">
    <property type="term" value="F:kinase activity"/>
    <property type="evidence" value="ECO:0007669"/>
    <property type="project" value="UniProtKB-KW"/>
</dbReference>
<evidence type="ECO:0000256" key="8">
    <source>
        <dbReference type="ARBA" id="ARBA00022723"/>
    </source>
</evidence>
<dbReference type="InterPro" id="IPR015793">
    <property type="entry name" value="Pyrv_Knase_brl"/>
</dbReference>
<proteinExistence type="inferred from homology"/>
<organism evidence="19 20">
    <name type="scientific">Ancylomarina longa</name>
    <dbReference type="NCBI Taxonomy" id="2487017"/>
    <lineage>
        <taxon>Bacteria</taxon>
        <taxon>Pseudomonadati</taxon>
        <taxon>Bacteroidota</taxon>
        <taxon>Bacteroidia</taxon>
        <taxon>Marinilabiliales</taxon>
        <taxon>Marinifilaceae</taxon>
        <taxon>Ancylomarina</taxon>
    </lineage>
</organism>
<dbReference type="SUPFAM" id="SSF52935">
    <property type="entry name" value="PK C-terminal domain-like"/>
    <property type="match status" value="1"/>
</dbReference>
<dbReference type="PRINTS" id="PR01050">
    <property type="entry name" value="PYRUVTKNASE"/>
</dbReference>
<reference evidence="19 20" key="1">
    <citation type="submission" date="2018-11" db="EMBL/GenBank/DDBJ databases">
        <title>Parancylomarina longa gen. nov., sp. nov., isolated from sediments of southern Okinawa.</title>
        <authorList>
            <person name="Fu T."/>
        </authorList>
    </citation>
    <scope>NUCLEOTIDE SEQUENCE [LARGE SCALE GENOMIC DNA]</scope>
    <source>
        <strain evidence="19 20">T3-2 S1-C</strain>
    </source>
</reference>
<evidence type="ECO:0000256" key="16">
    <source>
        <dbReference type="RuleBase" id="RU000504"/>
    </source>
</evidence>
<evidence type="ECO:0000259" key="17">
    <source>
        <dbReference type="Pfam" id="PF00224"/>
    </source>
</evidence>
<dbReference type="Proteomes" id="UP000282985">
    <property type="component" value="Unassembled WGS sequence"/>
</dbReference>
<keyword evidence="12 16" id="KW-0460">Magnesium</keyword>
<feature type="domain" description="Pyruvate kinase barrel" evidence="17">
    <location>
        <begin position="3"/>
        <end position="319"/>
    </location>
</feature>
<keyword evidence="13 16" id="KW-0324">Glycolysis</keyword>
<evidence type="ECO:0000256" key="10">
    <source>
        <dbReference type="ARBA" id="ARBA00022777"/>
    </source>
</evidence>
<dbReference type="InterPro" id="IPR015813">
    <property type="entry name" value="Pyrv/PenolPyrv_kinase-like_dom"/>
</dbReference>
<sequence>MKKNTKIIATISDKKCDVKFLSELFAEGMNVVRLNTAHQTHDDALKVIRNVRKVSDRIALLVDTKGPEIRTVDVETEFILKKGDRIKLIGQKTDFDDADCLQVSYEGFVDDIDLGKKILIDDGELELLVVGKEKNFLIVEAQNDGPIKNRKSVNVPGVAIKLPSLSEKDRGFIQFAIEQDIDFIAHSFVRHKKDVLDIQEILDQKNSKIKIIAKIENQEGVDNIDEIIEHVYGVMVARGDLAIEIPAQKIPVIQRRIIRKCVESKKPVIIATQMLHSMINNPRPTRAEVSDIANAIYSRTDAIMLSGETAYGDYPVEAVRVMKEVAVEVEKELFPDTRNNFVPSNHELTAILASSAVKSSQLLPIKAIITDTLTGRTARYLSAYRGTHPVYAMCYSARVMRELSLSYGVEASTCEMLASRDEFVKVSMYSLMDKKYFTSQDMVIIIGGSFGPSKGVSFMEISKVDQLTHKV</sequence>
<dbReference type="GO" id="GO:0030955">
    <property type="term" value="F:potassium ion binding"/>
    <property type="evidence" value="ECO:0007669"/>
    <property type="project" value="UniProtKB-UniRule"/>
</dbReference>
<keyword evidence="8" id="KW-0479">Metal-binding</keyword>
<dbReference type="NCBIfam" id="NF004978">
    <property type="entry name" value="PRK06354.1"/>
    <property type="match status" value="1"/>
</dbReference>